<accession>A0A7G9W5I8</accession>
<dbReference type="InterPro" id="IPR027417">
    <property type="entry name" value="P-loop_NTPase"/>
</dbReference>
<keyword evidence="2" id="KW-0547">Nucleotide-binding</keyword>
<dbReference type="Pfam" id="PF00005">
    <property type="entry name" value="ABC_tran"/>
    <property type="match status" value="1"/>
</dbReference>
<evidence type="ECO:0000313" key="5">
    <source>
        <dbReference type="EMBL" id="QNO13950.1"/>
    </source>
</evidence>
<dbReference type="EMBL" id="CP058559">
    <property type="protein sequence ID" value="QNO13950.1"/>
    <property type="molecule type" value="Genomic_DNA"/>
</dbReference>
<evidence type="ECO:0000256" key="1">
    <source>
        <dbReference type="ARBA" id="ARBA00022448"/>
    </source>
</evidence>
<feature type="domain" description="ABC transporter" evidence="4">
    <location>
        <begin position="11"/>
        <end position="239"/>
    </location>
</feature>
<dbReference type="InterPro" id="IPR003439">
    <property type="entry name" value="ABC_transporter-like_ATP-bd"/>
</dbReference>
<dbReference type="CDD" id="cd03230">
    <property type="entry name" value="ABC_DR_subfamily_A"/>
    <property type="match status" value="1"/>
</dbReference>
<dbReference type="PROSITE" id="PS00211">
    <property type="entry name" value="ABC_TRANSPORTER_1"/>
    <property type="match status" value="1"/>
</dbReference>
<sequence>MVYLRGGSSVISVNNLNFSYSRAKVKTLKDINFNIKRGEIFGFLGPSGSGKSTTQKILIGTLKNYYGSVKIDNKELKKLKKDYYNKIGVAFESPNFYSKFTAVENLNFFGSLFSSDISDIDILLESVNLLEYKNMRVGQFSKGMKMRLNLCRALINNPDIIFLDEPTSGLDPVNAKRVKDIILQKKSEGKTVFLTTHNMNVADEICDRVAFLVDGEIKLIDSPRQLKLSRGNKNVVVEYKGDDIVETKQYSMDQLLDNQDFQRVMRTKDVERIYTQEASLESIFIEVTGRELT</sequence>
<name>A0A7G9W5I8_ALKCA</name>
<dbReference type="GO" id="GO:0016887">
    <property type="term" value="F:ATP hydrolysis activity"/>
    <property type="evidence" value="ECO:0007669"/>
    <property type="project" value="InterPro"/>
</dbReference>
<dbReference type="InterPro" id="IPR017871">
    <property type="entry name" value="ABC_transporter-like_CS"/>
</dbReference>
<dbReference type="Gene3D" id="3.40.50.300">
    <property type="entry name" value="P-loop containing nucleotide triphosphate hydrolases"/>
    <property type="match status" value="1"/>
</dbReference>
<organism evidence="5 6">
    <name type="scientific">Alkalicella caledoniensis</name>
    <dbReference type="NCBI Taxonomy" id="2731377"/>
    <lineage>
        <taxon>Bacteria</taxon>
        <taxon>Bacillati</taxon>
        <taxon>Bacillota</taxon>
        <taxon>Clostridia</taxon>
        <taxon>Eubacteriales</taxon>
        <taxon>Proteinivoracaceae</taxon>
        <taxon>Alkalicella</taxon>
    </lineage>
</organism>
<dbReference type="PANTHER" id="PTHR42711:SF18">
    <property type="entry name" value="ABC TRANSPORTER, ATP-BINDING PROTEIN"/>
    <property type="match status" value="1"/>
</dbReference>
<dbReference type="PROSITE" id="PS50893">
    <property type="entry name" value="ABC_TRANSPORTER_2"/>
    <property type="match status" value="1"/>
</dbReference>
<keyword evidence="6" id="KW-1185">Reference proteome</keyword>
<evidence type="ECO:0000313" key="6">
    <source>
        <dbReference type="Proteomes" id="UP000516160"/>
    </source>
</evidence>
<evidence type="ECO:0000256" key="2">
    <source>
        <dbReference type="ARBA" id="ARBA00022741"/>
    </source>
</evidence>
<dbReference type="AlphaFoldDB" id="A0A7G9W5I8"/>
<dbReference type="GO" id="GO:0005524">
    <property type="term" value="F:ATP binding"/>
    <property type="evidence" value="ECO:0007669"/>
    <property type="project" value="UniProtKB-KW"/>
</dbReference>
<reference evidence="5 6" key="1">
    <citation type="submission" date="2020-07" db="EMBL/GenBank/DDBJ databases">
        <title>Alkalicella. sp. LB2 genome.</title>
        <authorList>
            <person name="Postec A."/>
            <person name="Quemeneur M."/>
        </authorList>
    </citation>
    <scope>NUCLEOTIDE SEQUENCE [LARGE SCALE GENOMIC DNA]</scope>
    <source>
        <strain evidence="5 6">LB2</strain>
    </source>
</reference>
<dbReference type="PANTHER" id="PTHR42711">
    <property type="entry name" value="ABC TRANSPORTER ATP-BINDING PROTEIN"/>
    <property type="match status" value="1"/>
</dbReference>
<keyword evidence="1" id="KW-0813">Transport</keyword>
<dbReference type="InterPro" id="IPR003593">
    <property type="entry name" value="AAA+_ATPase"/>
</dbReference>
<protein>
    <submittedName>
        <fullName evidence="5">ABC transporter ATP-binding protein</fullName>
    </submittedName>
</protein>
<evidence type="ECO:0000256" key="3">
    <source>
        <dbReference type="ARBA" id="ARBA00022840"/>
    </source>
</evidence>
<evidence type="ECO:0000259" key="4">
    <source>
        <dbReference type="PROSITE" id="PS50893"/>
    </source>
</evidence>
<dbReference type="SUPFAM" id="SSF52540">
    <property type="entry name" value="P-loop containing nucleoside triphosphate hydrolases"/>
    <property type="match status" value="1"/>
</dbReference>
<dbReference type="InterPro" id="IPR050763">
    <property type="entry name" value="ABC_transporter_ATP-binding"/>
</dbReference>
<gene>
    <name evidence="5" type="ORF">HYG86_03780</name>
</gene>
<keyword evidence="3 5" id="KW-0067">ATP-binding</keyword>
<dbReference type="SMART" id="SM00382">
    <property type="entry name" value="AAA"/>
    <property type="match status" value="1"/>
</dbReference>
<proteinExistence type="predicted"/>
<dbReference type="Proteomes" id="UP000516160">
    <property type="component" value="Chromosome"/>
</dbReference>
<dbReference type="KEGG" id="acae:HYG86_03780"/>